<dbReference type="Pfam" id="PF05172">
    <property type="entry name" value="RRM_Nup35"/>
    <property type="match status" value="1"/>
</dbReference>
<evidence type="ECO:0000256" key="2">
    <source>
        <dbReference type="ARBA" id="ARBA00009454"/>
    </source>
</evidence>
<dbReference type="InterPro" id="IPR012677">
    <property type="entry name" value="Nucleotide-bd_a/b_plait_sf"/>
</dbReference>
<keyword evidence="15" id="KW-1185">Reference proteome</keyword>
<proteinExistence type="inferred from homology"/>
<accession>A0A6I9PD76</accession>
<keyword evidence="9 13" id="KW-0539">Nucleus</keyword>
<evidence type="ECO:0000259" key="14">
    <source>
        <dbReference type="PROSITE" id="PS51472"/>
    </source>
</evidence>
<keyword evidence="8 13" id="KW-0906">Nuclear pore complex</keyword>
<dbReference type="GO" id="GO:0003676">
    <property type="term" value="F:nucleic acid binding"/>
    <property type="evidence" value="ECO:0007669"/>
    <property type="project" value="InterPro"/>
</dbReference>
<dbReference type="GO" id="GO:0005543">
    <property type="term" value="F:phospholipid binding"/>
    <property type="evidence" value="ECO:0007669"/>
    <property type="project" value="TreeGrafter"/>
</dbReference>
<dbReference type="PANTHER" id="PTHR21527:SF6">
    <property type="entry name" value="NUCLEOPORIN NUP35"/>
    <property type="match status" value="1"/>
</dbReference>
<dbReference type="AlphaFoldDB" id="A0A6I9PD76"/>
<evidence type="ECO:0000256" key="10">
    <source>
        <dbReference type="ARBA" id="ARBA00029997"/>
    </source>
</evidence>
<dbReference type="Proteomes" id="UP000504611">
    <property type="component" value="Unplaced"/>
</dbReference>
<dbReference type="KEGG" id="ncc:104962089"/>
<dbReference type="GO" id="GO:0006607">
    <property type="term" value="P:NLS-bearing protein import into nucleus"/>
    <property type="evidence" value="ECO:0007669"/>
    <property type="project" value="TreeGrafter"/>
</dbReference>
<organism evidence="15 16">
    <name type="scientific">Notothenia coriiceps</name>
    <name type="common">black rockcod</name>
    <dbReference type="NCBI Taxonomy" id="8208"/>
    <lineage>
        <taxon>Eukaryota</taxon>
        <taxon>Metazoa</taxon>
        <taxon>Chordata</taxon>
        <taxon>Craniata</taxon>
        <taxon>Vertebrata</taxon>
        <taxon>Euteleostomi</taxon>
        <taxon>Actinopterygii</taxon>
        <taxon>Neopterygii</taxon>
        <taxon>Teleostei</taxon>
        <taxon>Neoteleostei</taxon>
        <taxon>Acanthomorphata</taxon>
        <taxon>Eupercaria</taxon>
        <taxon>Perciformes</taxon>
        <taxon>Notothenioidei</taxon>
        <taxon>Nototheniidae</taxon>
        <taxon>Notothenia</taxon>
    </lineage>
</organism>
<reference evidence="16" key="1">
    <citation type="submission" date="2025-08" db="UniProtKB">
        <authorList>
            <consortium name="RefSeq"/>
        </authorList>
    </citation>
    <scope>IDENTIFICATION</scope>
    <source>
        <tissue evidence="16">Muscle</tissue>
    </source>
</reference>
<dbReference type="OrthoDB" id="3365060at2759"/>
<dbReference type="GO" id="GO:0051028">
    <property type="term" value="P:mRNA transport"/>
    <property type="evidence" value="ECO:0007669"/>
    <property type="project" value="UniProtKB-UniRule"/>
</dbReference>
<dbReference type="CDD" id="cd12722">
    <property type="entry name" value="RRM_Nup53"/>
    <property type="match status" value="1"/>
</dbReference>
<keyword evidence="6" id="KW-0653">Protein transport</keyword>
<comment type="subcellular location">
    <subcellularLocation>
        <location evidence="1">Nucleus</location>
        <location evidence="1">Nuclear pore complex</location>
    </subcellularLocation>
</comment>
<evidence type="ECO:0000256" key="7">
    <source>
        <dbReference type="ARBA" id="ARBA00023010"/>
    </source>
</evidence>
<dbReference type="SUPFAM" id="SSF54928">
    <property type="entry name" value="RNA-binding domain, RBD"/>
    <property type="match status" value="1"/>
</dbReference>
<feature type="non-terminal residue" evidence="16">
    <location>
        <position position="160"/>
    </location>
</feature>
<gene>
    <name evidence="16" type="primary">LOC104962089</name>
</gene>
<evidence type="ECO:0000256" key="9">
    <source>
        <dbReference type="ARBA" id="ARBA00023242"/>
    </source>
</evidence>
<dbReference type="RefSeq" id="XP_010788784.1">
    <property type="nucleotide sequence ID" value="XM_010790482.1"/>
</dbReference>
<evidence type="ECO:0000256" key="4">
    <source>
        <dbReference type="ARBA" id="ARBA00022448"/>
    </source>
</evidence>
<protein>
    <recommendedName>
        <fullName evidence="3">Nucleoporin NUP35</fullName>
    </recommendedName>
    <alternativeName>
        <fullName evidence="12">35 kDa nucleoporin</fullName>
    </alternativeName>
    <alternativeName>
        <fullName evidence="11">Nuclear pore complex protein Nup53</fullName>
    </alternativeName>
    <alternativeName>
        <fullName evidence="10">Nucleoporin NUP53</fullName>
    </alternativeName>
</protein>
<dbReference type="GO" id="GO:0044615">
    <property type="term" value="C:nuclear pore nuclear basket"/>
    <property type="evidence" value="ECO:0007669"/>
    <property type="project" value="TreeGrafter"/>
</dbReference>
<keyword evidence="4 13" id="KW-0813">Transport</keyword>
<keyword evidence="7" id="KW-0811">Translocation</keyword>
<evidence type="ECO:0000256" key="12">
    <source>
        <dbReference type="ARBA" id="ARBA00030250"/>
    </source>
</evidence>
<keyword evidence="5 13" id="KW-0509">mRNA transport</keyword>
<evidence type="ECO:0000313" key="15">
    <source>
        <dbReference type="Proteomes" id="UP000504611"/>
    </source>
</evidence>
<dbReference type="FunFam" id="3.30.70.330:FF:000095">
    <property type="entry name" value="Putative Nucleoporin NUP53"/>
    <property type="match status" value="1"/>
</dbReference>
<feature type="non-terminal residue" evidence="16">
    <location>
        <position position="1"/>
    </location>
</feature>
<dbReference type="GeneID" id="104962089"/>
<evidence type="ECO:0000256" key="8">
    <source>
        <dbReference type="ARBA" id="ARBA00023132"/>
    </source>
</evidence>
<dbReference type="Gene3D" id="3.30.70.330">
    <property type="match status" value="1"/>
</dbReference>
<feature type="domain" description="RRM Nup35-type" evidence="14">
    <location>
        <begin position="26"/>
        <end position="106"/>
    </location>
</feature>
<evidence type="ECO:0000256" key="11">
    <source>
        <dbReference type="ARBA" id="ARBA00030113"/>
    </source>
</evidence>
<dbReference type="GO" id="GO:0017056">
    <property type="term" value="F:structural constituent of nuclear pore"/>
    <property type="evidence" value="ECO:0007669"/>
    <property type="project" value="TreeGrafter"/>
</dbReference>
<evidence type="ECO:0000256" key="3">
    <source>
        <dbReference type="ARBA" id="ARBA00016439"/>
    </source>
</evidence>
<dbReference type="InterPro" id="IPR035979">
    <property type="entry name" value="RBD_domain_sf"/>
</dbReference>
<evidence type="ECO:0000256" key="1">
    <source>
        <dbReference type="ARBA" id="ARBA00004567"/>
    </source>
</evidence>
<dbReference type="PROSITE" id="PS51472">
    <property type="entry name" value="RRM_NUP35"/>
    <property type="match status" value="1"/>
</dbReference>
<dbReference type="GO" id="GO:0006999">
    <property type="term" value="P:nuclear pore organization"/>
    <property type="evidence" value="ECO:0007669"/>
    <property type="project" value="TreeGrafter"/>
</dbReference>
<evidence type="ECO:0000256" key="5">
    <source>
        <dbReference type="ARBA" id="ARBA00022816"/>
    </source>
</evidence>
<dbReference type="PANTHER" id="PTHR21527">
    <property type="entry name" value="NUCLEOPORIN NUP35"/>
    <property type="match status" value="1"/>
</dbReference>
<dbReference type="InterPro" id="IPR007846">
    <property type="entry name" value="RRM_NUP35_dom"/>
</dbReference>
<evidence type="ECO:0000313" key="16">
    <source>
        <dbReference type="RefSeq" id="XP_010788784.1"/>
    </source>
</evidence>
<dbReference type="GO" id="GO:0044613">
    <property type="term" value="C:nuclear pore central transport channel"/>
    <property type="evidence" value="ECO:0007669"/>
    <property type="project" value="TreeGrafter"/>
</dbReference>
<evidence type="ECO:0000256" key="13">
    <source>
        <dbReference type="PROSITE-ProRule" id="PRU00804"/>
    </source>
</evidence>
<evidence type="ECO:0000256" key="6">
    <source>
        <dbReference type="ARBA" id="ARBA00022927"/>
    </source>
</evidence>
<name>A0A6I9PD76_9TELE</name>
<comment type="similarity">
    <text evidence="2">Belongs to the Nup35 family.</text>
</comment>
<sequence>GVQLCLSPAQVDPFYSQGESLSSDDQLDQTWITVFGFPPASASYILLQFAQYGNILKHTMASPGNWMHLQYQSSLQARKALSKDGKVFGDAIMVGVKPCIDKVSNWREREQSHSADVEPFVSPYCFTRSVCLHQRISRYNIQDPNVAQWLIQLSSDHFWM</sequence>